<proteinExistence type="predicted"/>
<dbReference type="AlphaFoldDB" id="A0A7W9HJ45"/>
<reference evidence="2 3" key="1">
    <citation type="submission" date="2020-08" db="EMBL/GenBank/DDBJ databases">
        <title>Sequencing the genomes of 1000 actinobacteria strains.</title>
        <authorList>
            <person name="Klenk H.-P."/>
        </authorList>
    </citation>
    <scope>NUCLEOTIDE SEQUENCE [LARGE SCALE GENOMIC DNA]</scope>
    <source>
        <strain evidence="2 3">DSM 45486</strain>
    </source>
</reference>
<name>A0A7W9HJ45_9PSEU</name>
<evidence type="ECO:0000256" key="1">
    <source>
        <dbReference type="SAM" id="SignalP"/>
    </source>
</evidence>
<dbReference type="RefSeq" id="WP_184920335.1">
    <property type="nucleotide sequence ID" value="NZ_JACHMO010000001.1"/>
</dbReference>
<comment type="caution">
    <text evidence="2">The sequence shown here is derived from an EMBL/GenBank/DDBJ whole genome shotgun (WGS) entry which is preliminary data.</text>
</comment>
<feature type="chain" id="PRO_5031562708" description="Secreted protein" evidence="1">
    <location>
        <begin position="31"/>
        <end position="175"/>
    </location>
</feature>
<sequence>MNGSKAALRTAAVCLVATATLSGAAPTAHAAVEQSCLVNEVVAFSEPVTNTPKTVTVTVQGQLFNCTNGSAATGAYTETATLPNYTCTSLFYQGSGTRVFTWTDPAVAPSTYSYNRTSSRVGANIVILLLGSTTSGTFTAEPTKMQLTALNPDPIACATTGISHLTLLGVLTVGV</sequence>
<evidence type="ECO:0008006" key="4">
    <source>
        <dbReference type="Google" id="ProtNLM"/>
    </source>
</evidence>
<accession>A0A7W9HJ45</accession>
<keyword evidence="1" id="KW-0732">Signal</keyword>
<dbReference type="EMBL" id="JACHMO010000001">
    <property type="protein sequence ID" value="MBB5803160.1"/>
    <property type="molecule type" value="Genomic_DNA"/>
</dbReference>
<organism evidence="2 3">
    <name type="scientific">Saccharothrix ecbatanensis</name>
    <dbReference type="NCBI Taxonomy" id="1105145"/>
    <lineage>
        <taxon>Bacteria</taxon>
        <taxon>Bacillati</taxon>
        <taxon>Actinomycetota</taxon>
        <taxon>Actinomycetes</taxon>
        <taxon>Pseudonocardiales</taxon>
        <taxon>Pseudonocardiaceae</taxon>
        <taxon>Saccharothrix</taxon>
    </lineage>
</organism>
<gene>
    <name evidence="2" type="ORF">F4560_002928</name>
</gene>
<dbReference type="Proteomes" id="UP000552097">
    <property type="component" value="Unassembled WGS sequence"/>
</dbReference>
<feature type="signal peptide" evidence="1">
    <location>
        <begin position="1"/>
        <end position="30"/>
    </location>
</feature>
<protein>
    <recommendedName>
        <fullName evidence="4">Secreted protein</fullName>
    </recommendedName>
</protein>
<keyword evidence="3" id="KW-1185">Reference proteome</keyword>
<evidence type="ECO:0000313" key="3">
    <source>
        <dbReference type="Proteomes" id="UP000552097"/>
    </source>
</evidence>
<evidence type="ECO:0000313" key="2">
    <source>
        <dbReference type="EMBL" id="MBB5803160.1"/>
    </source>
</evidence>